<sequence>TLFPCTPEPVSAYKRTLSLSLQFVREILVVSVTKNSISQHQRFRSHRQESNNEFNSFPNYPTRENKRVHDAKHNISMSEEQNQSKCSPDSVESCTNGNCPTPAFPDADPLRRQLIEAKRARNRAYYASMTLEQRQVRCERQRMQYALRSTLRKKRMQKISATYLGFACSCTGLSIDVPAYGRETLGAAAAAAPIPRPTARGTAAASSPPRMATVPSSPPLAAPWTPATIEPWPAVWRERVASPCCRSSASSATGALPATSAARTPAPPSAP</sequence>
<evidence type="ECO:0000313" key="2">
    <source>
        <dbReference type="EMBL" id="TVU50978.1"/>
    </source>
</evidence>
<feature type="region of interest" description="Disordered" evidence="1">
    <location>
        <begin position="247"/>
        <end position="271"/>
    </location>
</feature>
<keyword evidence="3" id="KW-1185">Reference proteome</keyword>
<proteinExistence type="predicted"/>
<evidence type="ECO:0000256" key="1">
    <source>
        <dbReference type="SAM" id="MobiDB-lite"/>
    </source>
</evidence>
<comment type="caution">
    <text evidence="2">The sequence shown here is derived from an EMBL/GenBank/DDBJ whole genome shotgun (WGS) entry which is preliminary data.</text>
</comment>
<gene>
    <name evidence="2" type="ORF">EJB05_02377</name>
</gene>
<dbReference type="Gramene" id="TVU50978">
    <property type="protein sequence ID" value="TVU50978"/>
    <property type="gene ID" value="EJB05_02377"/>
</dbReference>
<feature type="region of interest" description="Disordered" evidence="1">
    <location>
        <begin position="195"/>
        <end position="225"/>
    </location>
</feature>
<dbReference type="EMBL" id="RWGY01000002">
    <property type="protein sequence ID" value="TVU50978.1"/>
    <property type="molecule type" value="Genomic_DNA"/>
</dbReference>
<feature type="compositionally biased region" description="Low complexity" evidence="1">
    <location>
        <begin position="195"/>
        <end position="209"/>
    </location>
</feature>
<accession>A0A5J9WS83</accession>
<name>A0A5J9WS83_9POAL</name>
<dbReference type="Proteomes" id="UP000324897">
    <property type="component" value="Chromosome 6"/>
</dbReference>
<dbReference type="AlphaFoldDB" id="A0A5J9WS83"/>
<feature type="region of interest" description="Disordered" evidence="1">
    <location>
        <begin position="41"/>
        <end position="64"/>
    </location>
</feature>
<feature type="compositionally biased region" description="Low complexity" evidence="1">
    <location>
        <begin position="247"/>
        <end position="264"/>
    </location>
</feature>
<feature type="non-terminal residue" evidence="2">
    <location>
        <position position="1"/>
    </location>
</feature>
<reference evidence="2 3" key="1">
    <citation type="journal article" date="2019" name="Sci. Rep.">
        <title>A high-quality genome of Eragrostis curvula grass provides insights into Poaceae evolution and supports new strategies to enhance forage quality.</title>
        <authorList>
            <person name="Carballo J."/>
            <person name="Santos B.A.C.M."/>
            <person name="Zappacosta D."/>
            <person name="Garbus I."/>
            <person name="Selva J.P."/>
            <person name="Gallo C.A."/>
            <person name="Diaz A."/>
            <person name="Albertini E."/>
            <person name="Caccamo M."/>
            <person name="Echenique V."/>
        </authorList>
    </citation>
    <scope>NUCLEOTIDE SEQUENCE [LARGE SCALE GENOMIC DNA]</scope>
    <source>
        <strain evidence="3">cv. Victoria</strain>
        <tissue evidence="2">Leaf</tissue>
    </source>
</reference>
<protein>
    <submittedName>
        <fullName evidence="2">Uncharacterized protein</fullName>
    </submittedName>
</protein>
<evidence type="ECO:0000313" key="3">
    <source>
        <dbReference type="Proteomes" id="UP000324897"/>
    </source>
</evidence>
<organism evidence="2 3">
    <name type="scientific">Eragrostis curvula</name>
    <name type="common">weeping love grass</name>
    <dbReference type="NCBI Taxonomy" id="38414"/>
    <lineage>
        <taxon>Eukaryota</taxon>
        <taxon>Viridiplantae</taxon>
        <taxon>Streptophyta</taxon>
        <taxon>Embryophyta</taxon>
        <taxon>Tracheophyta</taxon>
        <taxon>Spermatophyta</taxon>
        <taxon>Magnoliopsida</taxon>
        <taxon>Liliopsida</taxon>
        <taxon>Poales</taxon>
        <taxon>Poaceae</taxon>
        <taxon>PACMAD clade</taxon>
        <taxon>Chloridoideae</taxon>
        <taxon>Eragrostideae</taxon>
        <taxon>Eragrostidinae</taxon>
        <taxon>Eragrostis</taxon>
    </lineage>
</organism>